<keyword evidence="5" id="KW-1185">Reference proteome</keyword>
<dbReference type="AlphaFoldDB" id="A0A8H7S4J1"/>
<comment type="caution">
    <text evidence="4">The sequence shown here is derived from an EMBL/GenBank/DDBJ whole genome shotgun (WGS) entry which is preliminary data.</text>
</comment>
<name>A0A8H7S4J1_9FUNG</name>
<evidence type="ECO:0000256" key="1">
    <source>
        <dbReference type="ARBA" id="ARBA00038101"/>
    </source>
</evidence>
<proteinExistence type="inferred from homology"/>
<gene>
    <name evidence="4" type="ORF">INT45_008699</name>
</gene>
<evidence type="ECO:0000256" key="2">
    <source>
        <dbReference type="SAM" id="Coils"/>
    </source>
</evidence>
<evidence type="ECO:0008006" key="6">
    <source>
        <dbReference type="Google" id="ProtNLM"/>
    </source>
</evidence>
<evidence type="ECO:0000313" key="5">
    <source>
        <dbReference type="Proteomes" id="UP000646827"/>
    </source>
</evidence>
<sequence length="486" mass="54451">SDFEQLASEKGVSSELYLLTAVEVINGTSFVHPLYNTNKNDENNDNQTDQSELAHCALKYLRKKAAKGDVEAKIKLSTVLQSDLSIHQDHREADIWARSVFDRRLSAALTNCIEGFEHEEDLFSTVLKQADEQGLPQMCHLVGLVLLDGVGLPRDTERGVNYLKKAATAGHNGARVELASILGDAFKYPGLHNIQESLSLYEEAASKQIDDNIHSNANNSNHGNSNAHNNSTTNMIRRLTASDARALTDLARLYYEGNQEGGVPRDREKAYRYARRVAEATGEQFCQYIVGDILLHDKKDAQQAIFWLTQSGEQGFPLAIETLSRVYYYGLPYARIRQDYEQAHDWCIRGDDIWPSGLGFCQTCLGDMYRSGLGVPKDLMKSFEYYQKAASQQDAPQNYSRFMLGEMFYKGEGSWPQNYAVASEYYKLAAAEDYQPAKERLDQLAALEAQKEAAKAAAAESAMKRKPWQFWTMFGGGGRRKPAATV</sequence>
<dbReference type="EMBL" id="JAEPRB010000079">
    <property type="protein sequence ID" value="KAG2222580.1"/>
    <property type="molecule type" value="Genomic_DNA"/>
</dbReference>
<dbReference type="PANTHER" id="PTHR11102">
    <property type="entry name" value="SEL-1-LIKE PROTEIN"/>
    <property type="match status" value="1"/>
</dbReference>
<feature type="region of interest" description="Disordered" evidence="3">
    <location>
        <begin position="212"/>
        <end position="231"/>
    </location>
</feature>
<accession>A0A8H7S4J1</accession>
<protein>
    <recommendedName>
        <fullName evidence="6">HCP-like protein</fullName>
    </recommendedName>
</protein>
<dbReference type="PANTHER" id="PTHR11102:SF160">
    <property type="entry name" value="ERAD-ASSOCIATED E3 UBIQUITIN-PROTEIN LIGASE COMPONENT HRD3"/>
    <property type="match status" value="1"/>
</dbReference>
<organism evidence="4 5">
    <name type="scientific">Circinella minor</name>
    <dbReference type="NCBI Taxonomy" id="1195481"/>
    <lineage>
        <taxon>Eukaryota</taxon>
        <taxon>Fungi</taxon>
        <taxon>Fungi incertae sedis</taxon>
        <taxon>Mucoromycota</taxon>
        <taxon>Mucoromycotina</taxon>
        <taxon>Mucoromycetes</taxon>
        <taxon>Mucorales</taxon>
        <taxon>Lichtheimiaceae</taxon>
        <taxon>Circinella</taxon>
    </lineage>
</organism>
<dbReference type="SMART" id="SM00671">
    <property type="entry name" value="SEL1"/>
    <property type="match status" value="5"/>
</dbReference>
<dbReference type="SUPFAM" id="SSF81901">
    <property type="entry name" value="HCP-like"/>
    <property type="match status" value="2"/>
</dbReference>
<keyword evidence="2" id="KW-0175">Coiled coil</keyword>
<dbReference type="Pfam" id="PF08238">
    <property type="entry name" value="Sel1"/>
    <property type="match status" value="7"/>
</dbReference>
<feature type="compositionally biased region" description="Low complexity" evidence="3">
    <location>
        <begin position="214"/>
        <end position="231"/>
    </location>
</feature>
<evidence type="ECO:0000313" key="4">
    <source>
        <dbReference type="EMBL" id="KAG2222580.1"/>
    </source>
</evidence>
<dbReference type="OrthoDB" id="2384430at2759"/>
<feature type="non-terminal residue" evidence="4">
    <location>
        <position position="1"/>
    </location>
</feature>
<comment type="similarity">
    <text evidence="1">Belongs to the sel-1 family.</text>
</comment>
<evidence type="ECO:0000256" key="3">
    <source>
        <dbReference type="SAM" id="MobiDB-lite"/>
    </source>
</evidence>
<dbReference type="InterPro" id="IPR050767">
    <property type="entry name" value="Sel1_AlgK"/>
</dbReference>
<dbReference type="InterPro" id="IPR006597">
    <property type="entry name" value="Sel1-like"/>
</dbReference>
<feature type="coiled-coil region" evidence="2">
    <location>
        <begin position="437"/>
        <end position="464"/>
    </location>
</feature>
<dbReference type="Proteomes" id="UP000646827">
    <property type="component" value="Unassembled WGS sequence"/>
</dbReference>
<reference evidence="4 5" key="1">
    <citation type="submission" date="2020-12" db="EMBL/GenBank/DDBJ databases">
        <title>Metabolic potential, ecology and presence of endohyphal bacteria is reflected in genomic diversity of Mucoromycotina.</title>
        <authorList>
            <person name="Muszewska A."/>
            <person name="Okrasinska A."/>
            <person name="Steczkiewicz K."/>
            <person name="Drgas O."/>
            <person name="Orlowska M."/>
            <person name="Perlinska-Lenart U."/>
            <person name="Aleksandrzak-Piekarczyk T."/>
            <person name="Szatraj K."/>
            <person name="Zielenkiewicz U."/>
            <person name="Pilsyk S."/>
            <person name="Malc E."/>
            <person name="Mieczkowski P."/>
            <person name="Kruszewska J.S."/>
            <person name="Biernat P."/>
            <person name="Pawlowska J."/>
        </authorList>
    </citation>
    <scope>NUCLEOTIDE SEQUENCE [LARGE SCALE GENOMIC DNA]</scope>
    <source>
        <strain evidence="4 5">CBS 142.35</strain>
    </source>
</reference>
<dbReference type="Gene3D" id="1.25.40.10">
    <property type="entry name" value="Tetratricopeptide repeat domain"/>
    <property type="match status" value="3"/>
</dbReference>
<dbReference type="InterPro" id="IPR011990">
    <property type="entry name" value="TPR-like_helical_dom_sf"/>
</dbReference>